<name>A0A8X7W8G3_BRACI</name>
<dbReference type="AlphaFoldDB" id="A0A8X7W8G3"/>
<sequence length="76" mass="8603">MIGGREHRIERLRICVSIDRSSSGRELEARCRGQRIEQSGFSKWSLCSVRSRTEGYGIEVNGSRSLGYVRRALEAS</sequence>
<keyword evidence="2" id="KW-1185">Reference proteome</keyword>
<accession>A0A8X7W8G3</accession>
<comment type="caution">
    <text evidence="1">The sequence shown here is derived from an EMBL/GenBank/DDBJ whole genome shotgun (WGS) entry which is preliminary data.</text>
</comment>
<organism evidence="1 2">
    <name type="scientific">Brassica carinata</name>
    <name type="common">Ethiopian mustard</name>
    <name type="synonym">Abyssinian cabbage</name>
    <dbReference type="NCBI Taxonomy" id="52824"/>
    <lineage>
        <taxon>Eukaryota</taxon>
        <taxon>Viridiplantae</taxon>
        <taxon>Streptophyta</taxon>
        <taxon>Embryophyta</taxon>
        <taxon>Tracheophyta</taxon>
        <taxon>Spermatophyta</taxon>
        <taxon>Magnoliopsida</taxon>
        <taxon>eudicotyledons</taxon>
        <taxon>Gunneridae</taxon>
        <taxon>Pentapetalae</taxon>
        <taxon>rosids</taxon>
        <taxon>malvids</taxon>
        <taxon>Brassicales</taxon>
        <taxon>Brassicaceae</taxon>
        <taxon>Brassiceae</taxon>
        <taxon>Brassica</taxon>
    </lineage>
</organism>
<dbReference type="EMBL" id="JAAMPC010000002">
    <property type="protein sequence ID" value="KAG2324380.1"/>
    <property type="molecule type" value="Genomic_DNA"/>
</dbReference>
<protein>
    <submittedName>
        <fullName evidence="1">Uncharacterized protein</fullName>
    </submittedName>
</protein>
<evidence type="ECO:0000313" key="1">
    <source>
        <dbReference type="EMBL" id="KAG2324380.1"/>
    </source>
</evidence>
<dbReference type="Proteomes" id="UP000886595">
    <property type="component" value="Unassembled WGS sequence"/>
</dbReference>
<gene>
    <name evidence="1" type="ORF">Bca52824_007108</name>
</gene>
<proteinExistence type="predicted"/>
<evidence type="ECO:0000313" key="2">
    <source>
        <dbReference type="Proteomes" id="UP000886595"/>
    </source>
</evidence>
<reference evidence="1 2" key="1">
    <citation type="submission" date="2020-02" db="EMBL/GenBank/DDBJ databases">
        <authorList>
            <person name="Ma Q."/>
            <person name="Huang Y."/>
            <person name="Song X."/>
            <person name="Pei D."/>
        </authorList>
    </citation>
    <scope>NUCLEOTIDE SEQUENCE [LARGE SCALE GENOMIC DNA]</scope>
    <source>
        <strain evidence="1">Sxm20200214</strain>
        <tissue evidence="1">Leaf</tissue>
    </source>
</reference>